<dbReference type="EMBL" id="MHMT01000012">
    <property type="protein sequence ID" value="OGZ32876.1"/>
    <property type="molecule type" value="Genomic_DNA"/>
</dbReference>
<proteinExistence type="predicted"/>
<dbReference type="InterPro" id="IPR012657">
    <property type="entry name" value="23S_rRNA-intervening_sequence"/>
</dbReference>
<accession>A0A1G2F472</accession>
<gene>
    <name evidence="1" type="ORF">A2V69_00685</name>
</gene>
<protein>
    <submittedName>
        <fullName evidence="1">Four helix bundle protein</fullName>
    </submittedName>
</protein>
<reference evidence="1 2" key="1">
    <citation type="journal article" date="2016" name="Nat. Commun.">
        <title>Thousands of microbial genomes shed light on interconnected biogeochemical processes in an aquifer system.</title>
        <authorList>
            <person name="Anantharaman K."/>
            <person name="Brown C.T."/>
            <person name="Hug L.A."/>
            <person name="Sharon I."/>
            <person name="Castelle C.J."/>
            <person name="Probst A.J."/>
            <person name="Thomas B.C."/>
            <person name="Singh A."/>
            <person name="Wilkins M.J."/>
            <person name="Karaoz U."/>
            <person name="Brodie E.L."/>
            <person name="Williams K.H."/>
            <person name="Hubbard S.S."/>
            <person name="Banfield J.F."/>
        </authorList>
    </citation>
    <scope>NUCLEOTIDE SEQUENCE [LARGE SCALE GENOMIC DNA]</scope>
</reference>
<evidence type="ECO:0000313" key="2">
    <source>
        <dbReference type="Proteomes" id="UP000177810"/>
    </source>
</evidence>
<name>A0A1G2F472_9BACT</name>
<dbReference type="Gene3D" id="1.20.1440.60">
    <property type="entry name" value="23S rRNA-intervening sequence"/>
    <property type="match status" value="1"/>
</dbReference>
<organism evidence="1 2">
    <name type="scientific">Candidatus Portnoybacteria bacterium RBG_13_40_8</name>
    <dbReference type="NCBI Taxonomy" id="1801990"/>
    <lineage>
        <taxon>Bacteria</taxon>
        <taxon>Candidatus Portnoyibacteriota</taxon>
    </lineage>
</organism>
<dbReference type="STRING" id="1801990.A2V69_00685"/>
<dbReference type="Proteomes" id="UP000177810">
    <property type="component" value="Unassembled WGS sequence"/>
</dbReference>
<dbReference type="PANTHER" id="PTHR38471">
    <property type="entry name" value="FOUR HELIX BUNDLE PROTEIN"/>
    <property type="match status" value="1"/>
</dbReference>
<dbReference type="NCBIfam" id="TIGR02436">
    <property type="entry name" value="four helix bundle protein"/>
    <property type="match status" value="1"/>
</dbReference>
<dbReference type="CDD" id="cd16377">
    <property type="entry name" value="23S_rRNA_IVP_like"/>
    <property type="match status" value="1"/>
</dbReference>
<dbReference type="SUPFAM" id="SSF158446">
    <property type="entry name" value="IVS-encoded protein-like"/>
    <property type="match status" value="1"/>
</dbReference>
<dbReference type="AlphaFoldDB" id="A0A1G2F472"/>
<dbReference type="InterPro" id="IPR036583">
    <property type="entry name" value="23S_rRNA_IVS_sf"/>
</dbReference>
<sequence length="115" mass="13576">MFDFENLDVYQKSKELNKEILKFLKENKYIDSYLKDQLRRASISIVINIAEGSGKYSKADKKNFYTTARGSVYECVSLFEIILEENQITKENFDSFYQKYEIISKMLLGLINSQR</sequence>
<dbReference type="PANTHER" id="PTHR38471:SF2">
    <property type="entry name" value="FOUR HELIX BUNDLE PROTEIN"/>
    <property type="match status" value="1"/>
</dbReference>
<evidence type="ECO:0000313" key="1">
    <source>
        <dbReference type="EMBL" id="OGZ32876.1"/>
    </source>
</evidence>
<dbReference type="Pfam" id="PF05635">
    <property type="entry name" value="23S_rRNA_IVP"/>
    <property type="match status" value="1"/>
</dbReference>
<comment type="caution">
    <text evidence="1">The sequence shown here is derived from an EMBL/GenBank/DDBJ whole genome shotgun (WGS) entry which is preliminary data.</text>
</comment>